<proteinExistence type="predicted"/>
<organism evidence="1 2">
    <name type="scientific">Camelimonas abortus</name>
    <dbReference type="NCBI Taxonomy" id="1017184"/>
    <lineage>
        <taxon>Bacteria</taxon>
        <taxon>Pseudomonadati</taxon>
        <taxon>Pseudomonadota</taxon>
        <taxon>Alphaproteobacteria</taxon>
        <taxon>Hyphomicrobiales</taxon>
        <taxon>Chelatococcaceae</taxon>
        <taxon>Camelimonas</taxon>
    </lineage>
</organism>
<accession>A0ABV7LBA9</accession>
<dbReference type="EMBL" id="JBHRUV010000010">
    <property type="protein sequence ID" value="MFC3265074.1"/>
    <property type="molecule type" value="Genomic_DNA"/>
</dbReference>
<gene>
    <name evidence="1" type="ORF">ACFOEX_01695</name>
</gene>
<evidence type="ECO:0000313" key="1">
    <source>
        <dbReference type="EMBL" id="MFC3265074.1"/>
    </source>
</evidence>
<comment type="caution">
    <text evidence="1">The sequence shown here is derived from an EMBL/GenBank/DDBJ whole genome shotgun (WGS) entry which is preliminary data.</text>
</comment>
<keyword evidence="2" id="KW-1185">Reference proteome</keyword>
<protein>
    <submittedName>
        <fullName evidence="1">Uncharacterized protein</fullName>
    </submittedName>
</protein>
<name>A0ABV7LBA9_9HYPH</name>
<sequence>MQMNVLISQIRGKKRAAFPFWRKFDVLCDGLARMGADIPDVPSASGEVYAAWPDSSGKLSAARS</sequence>
<dbReference type="Proteomes" id="UP001595536">
    <property type="component" value="Unassembled WGS sequence"/>
</dbReference>
<reference evidence="2" key="1">
    <citation type="journal article" date="2019" name="Int. J. Syst. Evol. Microbiol.">
        <title>The Global Catalogue of Microorganisms (GCM) 10K type strain sequencing project: providing services to taxonomists for standard genome sequencing and annotation.</title>
        <authorList>
            <consortium name="The Broad Institute Genomics Platform"/>
            <consortium name="The Broad Institute Genome Sequencing Center for Infectious Disease"/>
            <person name="Wu L."/>
            <person name="Ma J."/>
        </authorList>
    </citation>
    <scope>NUCLEOTIDE SEQUENCE [LARGE SCALE GENOMIC DNA]</scope>
    <source>
        <strain evidence="2">CCM 7941</strain>
    </source>
</reference>
<dbReference type="RefSeq" id="WP_376830280.1">
    <property type="nucleotide sequence ID" value="NZ_JBHLWR010000006.1"/>
</dbReference>
<evidence type="ECO:0000313" key="2">
    <source>
        <dbReference type="Proteomes" id="UP001595536"/>
    </source>
</evidence>